<dbReference type="InterPro" id="IPR036866">
    <property type="entry name" value="RibonucZ/Hydroxyglut_hydro"/>
</dbReference>
<feature type="compositionally biased region" description="Basic residues" evidence="1">
    <location>
        <begin position="1"/>
        <end position="22"/>
    </location>
</feature>
<dbReference type="OrthoDB" id="7203514at2"/>
<dbReference type="SMART" id="SM00849">
    <property type="entry name" value="Lactamase_B"/>
    <property type="match status" value="1"/>
</dbReference>
<feature type="region of interest" description="Disordered" evidence="1">
    <location>
        <begin position="1"/>
        <end position="49"/>
    </location>
</feature>
<dbReference type="Proteomes" id="UP000218151">
    <property type="component" value="Unassembled WGS sequence"/>
</dbReference>
<keyword evidence="4" id="KW-1185">Reference proteome</keyword>
<evidence type="ECO:0000259" key="2">
    <source>
        <dbReference type="SMART" id="SM00849"/>
    </source>
</evidence>
<feature type="compositionally biased region" description="Low complexity" evidence="1">
    <location>
        <begin position="33"/>
        <end position="49"/>
    </location>
</feature>
<evidence type="ECO:0000256" key="1">
    <source>
        <dbReference type="SAM" id="MobiDB-lite"/>
    </source>
</evidence>
<dbReference type="GO" id="GO:0016787">
    <property type="term" value="F:hydrolase activity"/>
    <property type="evidence" value="ECO:0007669"/>
    <property type="project" value="UniProtKB-KW"/>
</dbReference>
<evidence type="ECO:0000313" key="4">
    <source>
        <dbReference type="Proteomes" id="UP000218151"/>
    </source>
</evidence>
<organism evidence="3 4">
    <name type="scientific">Sphingomonas lenta</name>
    <dbReference type="NCBI Taxonomy" id="1141887"/>
    <lineage>
        <taxon>Bacteria</taxon>
        <taxon>Pseudomonadati</taxon>
        <taxon>Pseudomonadota</taxon>
        <taxon>Alphaproteobacteria</taxon>
        <taxon>Sphingomonadales</taxon>
        <taxon>Sphingomonadaceae</taxon>
        <taxon>Sphingomonas</taxon>
    </lineage>
</organism>
<name>A0A2A2SAY7_9SPHN</name>
<dbReference type="InterPro" id="IPR001279">
    <property type="entry name" value="Metallo-B-lactamas"/>
</dbReference>
<dbReference type="EMBL" id="NSLI01000007">
    <property type="protein sequence ID" value="PAX06416.1"/>
    <property type="molecule type" value="Genomic_DNA"/>
</dbReference>
<keyword evidence="3" id="KW-0378">Hydrolase</keyword>
<protein>
    <submittedName>
        <fullName evidence="3">MBL fold metallo-hydrolase</fullName>
    </submittedName>
</protein>
<dbReference type="AlphaFoldDB" id="A0A2A2SAY7"/>
<dbReference type="Gene3D" id="3.60.15.10">
    <property type="entry name" value="Ribonuclease Z/Hydroxyacylglutathione hydrolase-like"/>
    <property type="match status" value="1"/>
</dbReference>
<dbReference type="CDD" id="cd07739">
    <property type="entry name" value="metallo-hydrolase-like_MBL-fold"/>
    <property type="match status" value="1"/>
</dbReference>
<dbReference type="SUPFAM" id="SSF56281">
    <property type="entry name" value="Metallo-hydrolase/oxidoreductase"/>
    <property type="match status" value="1"/>
</dbReference>
<dbReference type="InterPro" id="IPR050855">
    <property type="entry name" value="NDM-1-like"/>
</dbReference>
<accession>A0A2A2SAY7</accession>
<sequence length="332" mass="35582">MLGRRRPHHAFREHSRLRRARSGRAGQPAVRDSQAGAGRRARGACGSRSVSAPAPLELQVYLSPAHPLGGGRTFSPVTSTLILGREEAVLVDAQFVHEDIEAVAAMIDGSGRRLTTIFITHGHADHYFGIDRLVARFPGVAVVATPGVVEYIEANHAREVKTLAAMMGDRAAVPTSRPTPLDEPTIRLEGEELRVIEVGQADIAPSTVLHVPSLDAVITGDVTYNGIHQMLGLTGPEQWRKWIESVDAVEALGPRIVVAGHKRPGLGDDEPARILDETRSYIRDFAAAAACATSPSEIVEAMIASYPEHGNVTTLHFSAQAAIKARLAQVPG</sequence>
<dbReference type="Pfam" id="PF00753">
    <property type="entry name" value="Lactamase_B"/>
    <property type="match status" value="1"/>
</dbReference>
<reference evidence="4" key="1">
    <citation type="submission" date="2017-09" db="EMBL/GenBank/DDBJ databases">
        <authorList>
            <person name="Feng G."/>
            <person name="Zhu H."/>
        </authorList>
    </citation>
    <scope>NUCLEOTIDE SEQUENCE [LARGE SCALE GENOMIC DNA]</scope>
    <source>
        <strain evidence="4">1PNM-20</strain>
    </source>
</reference>
<gene>
    <name evidence="3" type="ORF">CKY28_17645</name>
</gene>
<dbReference type="PANTHER" id="PTHR42951">
    <property type="entry name" value="METALLO-BETA-LACTAMASE DOMAIN-CONTAINING"/>
    <property type="match status" value="1"/>
</dbReference>
<feature type="domain" description="Metallo-beta-lactamase" evidence="2">
    <location>
        <begin position="76"/>
        <end position="261"/>
    </location>
</feature>
<proteinExistence type="predicted"/>
<comment type="caution">
    <text evidence="3">The sequence shown here is derived from an EMBL/GenBank/DDBJ whole genome shotgun (WGS) entry which is preliminary data.</text>
</comment>
<dbReference type="PANTHER" id="PTHR42951:SF14">
    <property type="entry name" value="METALLO-BETA-LACTAMASE SUPERFAMILY PROTEIN"/>
    <property type="match status" value="1"/>
</dbReference>
<evidence type="ECO:0000313" key="3">
    <source>
        <dbReference type="EMBL" id="PAX06416.1"/>
    </source>
</evidence>